<dbReference type="Proteomes" id="UP000179807">
    <property type="component" value="Unassembled WGS sequence"/>
</dbReference>
<dbReference type="Gene3D" id="3.10.20.90">
    <property type="entry name" value="Phosphatidylinositol 3-kinase Catalytic Subunit, Chain A, domain 1"/>
    <property type="match status" value="1"/>
</dbReference>
<organism evidence="3 4">
    <name type="scientific">Tritrichomonas foetus</name>
    <dbReference type="NCBI Taxonomy" id="1144522"/>
    <lineage>
        <taxon>Eukaryota</taxon>
        <taxon>Metamonada</taxon>
        <taxon>Parabasalia</taxon>
        <taxon>Tritrichomonadida</taxon>
        <taxon>Tritrichomonadidae</taxon>
        <taxon>Tritrichomonas</taxon>
    </lineage>
</organism>
<evidence type="ECO:0000256" key="1">
    <source>
        <dbReference type="SAM" id="MobiDB-lite"/>
    </source>
</evidence>
<dbReference type="InterPro" id="IPR029071">
    <property type="entry name" value="Ubiquitin-like_domsf"/>
</dbReference>
<accession>A0A1J4JPA4</accession>
<proteinExistence type="predicted"/>
<feature type="domain" description="Ubiquitin-like" evidence="2">
    <location>
        <begin position="1146"/>
        <end position="1222"/>
    </location>
</feature>
<reference evidence="3" key="1">
    <citation type="submission" date="2016-10" db="EMBL/GenBank/DDBJ databases">
        <authorList>
            <person name="Benchimol M."/>
            <person name="Almeida L.G."/>
            <person name="Vasconcelos A.T."/>
            <person name="Perreira-Neves A."/>
            <person name="Rosa I.A."/>
            <person name="Tasca T."/>
            <person name="Bogo M.R."/>
            <person name="de Souza W."/>
        </authorList>
    </citation>
    <scope>NUCLEOTIDE SEQUENCE [LARGE SCALE GENOMIC DNA]</scope>
    <source>
        <strain evidence="3">K</strain>
    </source>
</reference>
<protein>
    <recommendedName>
        <fullName evidence="2">Ubiquitin-like domain-containing protein</fullName>
    </recommendedName>
</protein>
<gene>
    <name evidence="3" type="ORF">TRFO_32348</name>
</gene>
<dbReference type="AlphaFoldDB" id="A0A1J4JPA4"/>
<dbReference type="PROSITE" id="PS50053">
    <property type="entry name" value="UBIQUITIN_2"/>
    <property type="match status" value="1"/>
</dbReference>
<evidence type="ECO:0000313" key="3">
    <source>
        <dbReference type="EMBL" id="OHT00875.1"/>
    </source>
</evidence>
<evidence type="ECO:0000313" key="4">
    <source>
        <dbReference type="Proteomes" id="UP000179807"/>
    </source>
</evidence>
<dbReference type="CDD" id="cd17039">
    <property type="entry name" value="Ubl_ubiquitin_like"/>
    <property type="match status" value="1"/>
</dbReference>
<dbReference type="RefSeq" id="XP_068354011.1">
    <property type="nucleotide sequence ID" value="XM_068508443.1"/>
</dbReference>
<comment type="caution">
    <text evidence="3">The sequence shown here is derived from an EMBL/GenBank/DDBJ whole genome shotgun (WGS) entry which is preliminary data.</text>
</comment>
<name>A0A1J4JPA4_9EUKA</name>
<sequence length="1251" mass="148039">MALFTLKRNDIFKLYLALYFAFRPTEVQFLPFPSPKNFICMSRTFLLVKDENEGESHQYIIPNKICSIKGLYRKVAMLTLYNQHEFVLTLDDIIIPYTAKPFTSVGICYQDTLHIKKKIKKKLFFNIGNLLYEETFFNIDTIYDVKNHFCTYNYSLPQNIDIFLDYTVLDDSKRIENIDSSKTNRMIIQVKDGYQLIKAKFDNNQIEFFVMEKSATLNHLISAMSAFHKLPYSTIILHTNFNYDFNQLLTSIPEPVVVFRYQEVNLGFNQSFSTIFLENIEISYEGFINNQYTMKCYLERNTMIDKNRIEYKNSNYFCIKNNFQTKLLNIILKSFNKVIPLGVSWNCKVGELRKNLNLEKSFHSLFNGKFLAEDILYGIAFNGKILSDDEILPSQCDNIMIICPSPKNICYCMKFIINNGKFFSRIVPGEKTFSDFTRFFLEFQEGFINYLIKNEEIPQDDLIKNHVHDKITFSFKKIKISEPWRLPYLIPSNRRVIDLLRMTKKQLIAFYKNHVLHFNKKISDIQEFDFNQIIQLREHTIERITIKALLENELKNYIIPLDTIKAYKIETVYDLKKFILHHGCNHEDIELFSDHIMMKNNDYYIWYHTNDLKCCEFTYNIVPDITRNIKYEVTFSNHDSFQFKMNVDRKNSEKIHYLLMGLLNFHQIECNYQKHLLFSNFSLFSFPPNSVIDVVYTHFKGTNYQTFFYDNHKYHFALSDNPLKKILENKILIQKNIGLFEYSLKCICFKFANQQLDENQTFLFYMIPEFSIIYVQTSTIKSTPTRLNFNGQNKVYYFSQEDTIGDVRDHISREFNYPKDKIILKNEWFKELHDNDIIPNYLIAEVSQRKIKFVGSLLSKLKLLNMGHEEFEFDETMKVEDVINSTCLKFGIPTQNKSISLISNDKILPKDKIIRSIKFMNIYAQSMITVKIQLLYHSHYTEFEVPELFSFSSLFKLKKIDHMIGLNVSQVSFIYTKNGLETGIDMNDIVSNYQKIKISMRKKNNNKSIRQIQSFRPSISKISTLEEQQQQSEVRKKSSYRPVLIRTNSSTESPGKEIKPETKYNVSIQHQNERIESNELENTEKNNHNVERHEIKAIEKKELYENNDEMNDEKEDKNTELYENNDEKEDKNTELFTTSQQPKTLIKYTFQNENELIYLEFDDDATIQDAKDKIARLIGEETDPDAIVINFAGKSLRNGMKLSLLELQSDDIMVIYVKSNQELFLMTAKALRSFNFDEYEYDSYDSDYYSD</sequence>
<dbReference type="VEuPathDB" id="TrichDB:TRFO_32348"/>
<feature type="region of interest" description="Disordered" evidence="1">
    <location>
        <begin position="1107"/>
        <end position="1130"/>
    </location>
</feature>
<dbReference type="GeneID" id="94843147"/>
<dbReference type="InterPro" id="IPR000626">
    <property type="entry name" value="Ubiquitin-like_dom"/>
</dbReference>
<evidence type="ECO:0000259" key="2">
    <source>
        <dbReference type="PROSITE" id="PS50053"/>
    </source>
</evidence>
<dbReference type="SUPFAM" id="SSF54236">
    <property type="entry name" value="Ubiquitin-like"/>
    <property type="match status" value="1"/>
</dbReference>
<dbReference type="EMBL" id="MLAK01000935">
    <property type="protein sequence ID" value="OHT00875.1"/>
    <property type="molecule type" value="Genomic_DNA"/>
</dbReference>
<keyword evidence="4" id="KW-1185">Reference proteome</keyword>